<evidence type="ECO:0000313" key="1">
    <source>
        <dbReference type="EMBL" id="SMC75136.1"/>
    </source>
</evidence>
<dbReference type="AlphaFoldDB" id="A0A1W2BQR4"/>
<accession>A0A1W2BQR4</accession>
<sequence>MYFDGPELVTHYQRWLTTYREPIEAKLTTALSHRDQKQAMHNAMEVLLTEVLPMALAEMILYNNGRLEEKIQEMDLGGCSSCATNLK</sequence>
<dbReference type="Proteomes" id="UP000192738">
    <property type="component" value="Unassembled WGS sequence"/>
</dbReference>
<dbReference type="OrthoDB" id="1682842at2"/>
<dbReference type="STRING" id="112901.SAMN04488500_10874"/>
<protein>
    <submittedName>
        <fullName evidence="1">Uncharacterized protein</fullName>
    </submittedName>
</protein>
<dbReference type="RefSeq" id="WP_084575778.1">
    <property type="nucleotide sequence ID" value="NZ_CP155572.1"/>
</dbReference>
<gene>
    <name evidence="1" type="ORF">SAMN04488500_10874</name>
</gene>
<dbReference type="EMBL" id="FWXI01000008">
    <property type="protein sequence ID" value="SMC75136.1"/>
    <property type="molecule type" value="Genomic_DNA"/>
</dbReference>
<reference evidence="1 2" key="1">
    <citation type="submission" date="2017-04" db="EMBL/GenBank/DDBJ databases">
        <authorList>
            <person name="Afonso C.L."/>
            <person name="Miller P.J."/>
            <person name="Scott M.A."/>
            <person name="Spackman E."/>
            <person name="Goraichik I."/>
            <person name="Dimitrov K.M."/>
            <person name="Suarez D.L."/>
            <person name="Swayne D.E."/>
        </authorList>
    </citation>
    <scope>NUCLEOTIDE SEQUENCE [LARGE SCALE GENOMIC DNA]</scope>
    <source>
        <strain evidence="1 2">DSM 5090</strain>
    </source>
</reference>
<keyword evidence="2" id="KW-1185">Reference proteome</keyword>
<proteinExistence type="predicted"/>
<name>A0A1W2BQR4_9FIRM</name>
<evidence type="ECO:0000313" key="2">
    <source>
        <dbReference type="Proteomes" id="UP000192738"/>
    </source>
</evidence>
<organism evidence="1 2">
    <name type="scientific">Sporomusa malonica</name>
    <dbReference type="NCBI Taxonomy" id="112901"/>
    <lineage>
        <taxon>Bacteria</taxon>
        <taxon>Bacillati</taxon>
        <taxon>Bacillota</taxon>
        <taxon>Negativicutes</taxon>
        <taxon>Selenomonadales</taxon>
        <taxon>Sporomusaceae</taxon>
        <taxon>Sporomusa</taxon>
    </lineage>
</organism>